<keyword evidence="5" id="KW-1185">Reference proteome</keyword>
<proteinExistence type="predicted"/>
<feature type="domain" description="Peptidase M15C" evidence="3">
    <location>
        <begin position="118"/>
        <end position="177"/>
    </location>
</feature>
<evidence type="ECO:0000259" key="2">
    <source>
        <dbReference type="Pfam" id="PF01471"/>
    </source>
</evidence>
<dbReference type="EMBL" id="JACIFH010000001">
    <property type="protein sequence ID" value="MBB4139476.1"/>
    <property type="molecule type" value="Genomic_DNA"/>
</dbReference>
<dbReference type="InterPro" id="IPR009045">
    <property type="entry name" value="Zn_M74/Hedgehog-like"/>
</dbReference>
<evidence type="ECO:0000313" key="4">
    <source>
        <dbReference type="EMBL" id="MBB4139476.1"/>
    </source>
</evidence>
<dbReference type="RefSeq" id="WP_183499138.1">
    <property type="nucleotide sequence ID" value="NZ_BAABCO010000001.1"/>
</dbReference>
<reference evidence="4 5" key="1">
    <citation type="submission" date="2020-08" db="EMBL/GenBank/DDBJ databases">
        <title>Sequencing the genomes of 1000 actinobacteria strains.</title>
        <authorList>
            <person name="Klenk H.-P."/>
        </authorList>
    </citation>
    <scope>NUCLEOTIDE SEQUENCE [LARGE SCALE GENOMIC DNA]</scope>
    <source>
        <strain evidence="4 5">DSM 19600</strain>
    </source>
</reference>
<dbReference type="InterPro" id="IPR002477">
    <property type="entry name" value="Peptidoglycan-bd-like"/>
</dbReference>
<evidence type="ECO:0000313" key="5">
    <source>
        <dbReference type="Proteomes" id="UP000549113"/>
    </source>
</evidence>
<dbReference type="GO" id="GO:0008233">
    <property type="term" value="F:peptidase activity"/>
    <property type="evidence" value="ECO:0007669"/>
    <property type="project" value="InterPro"/>
</dbReference>
<dbReference type="SUPFAM" id="SSF55166">
    <property type="entry name" value="Hedgehog/DD-peptidase"/>
    <property type="match status" value="1"/>
</dbReference>
<feature type="domain" description="Peptidoglycan binding-like" evidence="2">
    <location>
        <begin position="283"/>
        <end position="338"/>
    </location>
</feature>
<feature type="chain" id="PRO_5041425900" evidence="1">
    <location>
        <begin position="31"/>
        <end position="340"/>
    </location>
</feature>
<comment type="caution">
    <text evidence="4">The sequence shown here is derived from an EMBL/GenBank/DDBJ whole genome shotgun (WGS) entry which is preliminary data.</text>
</comment>
<sequence>MKTGTTTRKLVAIGAALTLALTLAPTAASAANYKESDYPKAVMTYRAHPAGFNDAAEVTTPGPRCSITTTVVSAGGVRVSVRNELASLVRELLARTKQMGYTMEAASTGGYNCRYIGGTTTPSNHAYGRAVDINWNQNPHSYTFRSTIPPAVVKMWMNAGFYWGGHYAKHDTMHFEYVGAKSAIGTYYKKLTGQSVPTPPTPPAATETSFPSLKQGSTNTAAVRTLQYGLTARGYSLTADGVFGAKTKAALVKFQKAKGLAADGIAGAKTWPAVLPTVKSGSTGAAVKALQTELRAAGYSLTVDGSFGAKTKAAVVAYQKAQRLTADGIVGAKTWGSLVD</sequence>
<dbReference type="InterPro" id="IPR036366">
    <property type="entry name" value="PGBDSf"/>
</dbReference>
<protein>
    <submittedName>
        <fullName evidence="4">Uncharacterized protein</fullName>
    </submittedName>
</protein>
<organism evidence="4 5">
    <name type="scientific">Microbacterium invictum</name>
    <dbReference type="NCBI Taxonomy" id="515415"/>
    <lineage>
        <taxon>Bacteria</taxon>
        <taxon>Bacillati</taxon>
        <taxon>Actinomycetota</taxon>
        <taxon>Actinomycetes</taxon>
        <taxon>Micrococcales</taxon>
        <taxon>Microbacteriaceae</taxon>
        <taxon>Microbacterium</taxon>
    </lineage>
</organism>
<dbReference type="SUPFAM" id="SSF47090">
    <property type="entry name" value="PGBD-like"/>
    <property type="match status" value="2"/>
</dbReference>
<keyword evidence="1" id="KW-0732">Signal</keyword>
<feature type="domain" description="Peptidoglycan binding-like" evidence="2">
    <location>
        <begin position="221"/>
        <end position="271"/>
    </location>
</feature>
<feature type="signal peptide" evidence="1">
    <location>
        <begin position="1"/>
        <end position="30"/>
    </location>
</feature>
<name>A0AA40SNK3_9MICO</name>
<dbReference type="Pfam" id="PF13539">
    <property type="entry name" value="Peptidase_M15_4"/>
    <property type="match status" value="1"/>
</dbReference>
<gene>
    <name evidence="4" type="ORF">BKA10_001270</name>
</gene>
<dbReference type="InterPro" id="IPR036365">
    <property type="entry name" value="PGBD-like_sf"/>
</dbReference>
<dbReference type="Gene3D" id="1.10.101.10">
    <property type="entry name" value="PGBD-like superfamily/PGBD"/>
    <property type="match status" value="2"/>
</dbReference>
<evidence type="ECO:0000256" key="1">
    <source>
        <dbReference type="SAM" id="SignalP"/>
    </source>
</evidence>
<dbReference type="AlphaFoldDB" id="A0AA40SNK3"/>
<dbReference type="Pfam" id="PF01471">
    <property type="entry name" value="PG_binding_1"/>
    <property type="match status" value="2"/>
</dbReference>
<dbReference type="InterPro" id="IPR039561">
    <property type="entry name" value="Peptidase_M15C"/>
</dbReference>
<dbReference type="Proteomes" id="UP000549113">
    <property type="component" value="Unassembled WGS sequence"/>
</dbReference>
<accession>A0AA40SNK3</accession>
<evidence type="ECO:0000259" key="3">
    <source>
        <dbReference type="Pfam" id="PF13539"/>
    </source>
</evidence>
<dbReference type="Gene3D" id="3.30.1380.10">
    <property type="match status" value="1"/>
</dbReference>